<keyword evidence="16" id="KW-1185">Reference proteome</keyword>
<evidence type="ECO:0000256" key="1">
    <source>
        <dbReference type="ARBA" id="ARBA00004686"/>
    </source>
</evidence>
<evidence type="ECO:0000256" key="6">
    <source>
        <dbReference type="ARBA" id="ARBA00022741"/>
    </source>
</evidence>
<evidence type="ECO:0000256" key="4">
    <source>
        <dbReference type="ARBA" id="ARBA00020367"/>
    </source>
</evidence>
<evidence type="ECO:0000259" key="14">
    <source>
        <dbReference type="Pfam" id="PF02769"/>
    </source>
</evidence>
<feature type="domain" description="PurM-like N-terminal" evidence="13">
    <location>
        <begin position="48"/>
        <end position="155"/>
    </location>
</feature>
<dbReference type="Pfam" id="PF02769">
    <property type="entry name" value="AIRS_C"/>
    <property type="match status" value="1"/>
</dbReference>
<dbReference type="EC" id="6.3.3.1" evidence="3 12"/>
<evidence type="ECO:0000256" key="3">
    <source>
        <dbReference type="ARBA" id="ARBA00013047"/>
    </source>
</evidence>
<dbReference type="NCBIfam" id="TIGR00878">
    <property type="entry name" value="purM"/>
    <property type="match status" value="1"/>
</dbReference>
<evidence type="ECO:0000256" key="8">
    <source>
        <dbReference type="ARBA" id="ARBA00031908"/>
    </source>
</evidence>
<comment type="catalytic activity">
    <reaction evidence="11 12">
        <text>2-formamido-N(1)-(5-O-phospho-beta-D-ribosyl)acetamidine + ATP = 5-amino-1-(5-phospho-beta-D-ribosyl)imidazole + ADP + phosphate + H(+)</text>
        <dbReference type="Rhea" id="RHEA:23032"/>
        <dbReference type="ChEBI" id="CHEBI:15378"/>
        <dbReference type="ChEBI" id="CHEBI:30616"/>
        <dbReference type="ChEBI" id="CHEBI:43474"/>
        <dbReference type="ChEBI" id="CHEBI:137981"/>
        <dbReference type="ChEBI" id="CHEBI:147287"/>
        <dbReference type="ChEBI" id="CHEBI:456216"/>
        <dbReference type="EC" id="6.3.3.1"/>
    </reaction>
</comment>
<comment type="subcellular location">
    <subcellularLocation>
        <location evidence="12">Cytoplasm</location>
    </subcellularLocation>
</comment>
<name>A0ABW4D538_9LACO</name>
<dbReference type="EMBL" id="JBHTOD010000007">
    <property type="protein sequence ID" value="MFD1455890.1"/>
    <property type="molecule type" value="Genomic_DNA"/>
</dbReference>
<dbReference type="Gene3D" id="3.30.1330.10">
    <property type="entry name" value="PurM-like, N-terminal domain"/>
    <property type="match status" value="1"/>
</dbReference>
<accession>A0ABW4D538</accession>
<comment type="caution">
    <text evidence="15">The sequence shown here is derived from an EMBL/GenBank/DDBJ whole genome shotgun (WGS) entry which is preliminary data.</text>
</comment>
<evidence type="ECO:0000256" key="10">
    <source>
        <dbReference type="ARBA" id="ARBA00033093"/>
    </source>
</evidence>
<dbReference type="InterPro" id="IPR004733">
    <property type="entry name" value="PurM_cligase"/>
</dbReference>
<dbReference type="InterPro" id="IPR016188">
    <property type="entry name" value="PurM-like_N"/>
</dbReference>
<evidence type="ECO:0000256" key="5">
    <source>
        <dbReference type="ARBA" id="ARBA00022598"/>
    </source>
</evidence>
<evidence type="ECO:0000256" key="11">
    <source>
        <dbReference type="ARBA" id="ARBA00049057"/>
    </source>
</evidence>
<dbReference type="PANTHER" id="PTHR10520:SF12">
    <property type="entry name" value="TRIFUNCTIONAL PURINE BIOSYNTHETIC PROTEIN ADENOSINE-3"/>
    <property type="match status" value="1"/>
</dbReference>
<keyword evidence="12" id="KW-0963">Cytoplasm</keyword>
<gene>
    <name evidence="12 15" type="primary">purM</name>
    <name evidence="15" type="ORF">ACFQ44_09460</name>
</gene>
<dbReference type="InterPro" id="IPR010918">
    <property type="entry name" value="PurM-like_C_dom"/>
</dbReference>
<keyword evidence="7 12" id="KW-0067">ATP-binding</keyword>
<dbReference type="InterPro" id="IPR036921">
    <property type="entry name" value="PurM-like_N_sf"/>
</dbReference>
<dbReference type="Gene3D" id="3.90.650.10">
    <property type="entry name" value="PurM-like C-terminal domain"/>
    <property type="match status" value="1"/>
</dbReference>
<proteinExistence type="inferred from homology"/>
<evidence type="ECO:0000256" key="12">
    <source>
        <dbReference type="HAMAP-Rule" id="MF_00741"/>
    </source>
</evidence>
<reference evidence="16" key="1">
    <citation type="journal article" date="2019" name="Int. J. Syst. Evol. Microbiol.">
        <title>The Global Catalogue of Microorganisms (GCM) 10K type strain sequencing project: providing services to taxonomists for standard genome sequencing and annotation.</title>
        <authorList>
            <consortium name="The Broad Institute Genomics Platform"/>
            <consortium name="The Broad Institute Genome Sequencing Center for Infectious Disease"/>
            <person name="Wu L."/>
            <person name="Ma J."/>
        </authorList>
    </citation>
    <scope>NUCLEOTIDE SEQUENCE [LARGE SCALE GENOMIC DNA]</scope>
    <source>
        <strain evidence="16">CCM 8979</strain>
    </source>
</reference>
<dbReference type="PANTHER" id="PTHR10520">
    <property type="entry name" value="TRIFUNCTIONAL PURINE BIOSYNTHETIC PROTEIN ADENOSINE-3-RELATED"/>
    <property type="match status" value="1"/>
</dbReference>
<dbReference type="Proteomes" id="UP001597189">
    <property type="component" value="Unassembled WGS sequence"/>
</dbReference>
<keyword evidence="6 12" id="KW-0547">Nucleotide-binding</keyword>
<evidence type="ECO:0000256" key="2">
    <source>
        <dbReference type="ARBA" id="ARBA00010280"/>
    </source>
</evidence>
<organism evidence="15 16">
    <name type="scientific">Levilactobacillus lanxiensis</name>
    <dbReference type="NCBI Taxonomy" id="2799568"/>
    <lineage>
        <taxon>Bacteria</taxon>
        <taxon>Bacillati</taxon>
        <taxon>Bacillota</taxon>
        <taxon>Bacilli</taxon>
        <taxon>Lactobacillales</taxon>
        <taxon>Lactobacillaceae</taxon>
        <taxon>Levilactobacillus</taxon>
    </lineage>
</organism>
<comment type="similarity">
    <text evidence="2 12">Belongs to the AIR synthase family.</text>
</comment>
<dbReference type="HAMAP" id="MF_00741">
    <property type="entry name" value="AIRS"/>
    <property type="match status" value="1"/>
</dbReference>
<evidence type="ECO:0000259" key="13">
    <source>
        <dbReference type="Pfam" id="PF00586"/>
    </source>
</evidence>
<dbReference type="CDD" id="cd02196">
    <property type="entry name" value="PurM"/>
    <property type="match status" value="1"/>
</dbReference>
<feature type="domain" description="PurM-like C-terminal" evidence="14">
    <location>
        <begin position="167"/>
        <end position="332"/>
    </location>
</feature>
<dbReference type="RefSeq" id="WP_203645940.1">
    <property type="nucleotide sequence ID" value="NZ_BOLN01000007.1"/>
</dbReference>
<keyword evidence="5 12" id="KW-0436">Ligase</keyword>
<dbReference type="SUPFAM" id="SSF56042">
    <property type="entry name" value="PurM C-terminal domain-like"/>
    <property type="match status" value="1"/>
</dbReference>
<keyword evidence="12" id="KW-0658">Purine biosynthesis</keyword>
<evidence type="ECO:0000313" key="16">
    <source>
        <dbReference type="Proteomes" id="UP001597189"/>
    </source>
</evidence>
<evidence type="ECO:0000256" key="7">
    <source>
        <dbReference type="ARBA" id="ARBA00022840"/>
    </source>
</evidence>
<dbReference type="InterPro" id="IPR036676">
    <property type="entry name" value="PurM-like_C_sf"/>
</dbReference>
<dbReference type="Pfam" id="PF00586">
    <property type="entry name" value="AIRS"/>
    <property type="match status" value="1"/>
</dbReference>
<protein>
    <recommendedName>
        <fullName evidence="4 12">Phosphoribosylformylglycinamidine cyclo-ligase</fullName>
        <ecNumber evidence="3 12">6.3.3.1</ecNumber>
    </recommendedName>
    <alternativeName>
        <fullName evidence="9 12">AIR synthase</fullName>
    </alternativeName>
    <alternativeName>
        <fullName evidence="10 12">AIRS</fullName>
    </alternativeName>
    <alternativeName>
        <fullName evidence="8 12">Phosphoribosyl-aminoimidazole synthetase</fullName>
    </alternativeName>
</protein>
<dbReference type="GO" id="GO:0004641">
    <property type="term" value="F:phosphoribosylformylglycinamidine cyclo-ligase activity"/>
    <property type="evidence" value="ECO:0007669"/>
    <property type="project" value="UniProtKB-EC"/>
</dbReference>
<comment type="pathway">
    <text evidence="1 12">Purine metabolism; IMP biosynthesis via de novo pathway; 5-amino-1-(5-phospho-D-ribosyl)imidazole from N(2)-formyl-N(1)-(5-phospho-D-ribosyl)glycinamide: step 2/2.</text>
</comment>
<sequence>MSEAYKKAGVDLNAGYEVLKTVKALSGNRQLGAFGGLFPLAAETVMNEPVLVAGTDGVGTKLLVAIAAQQHETIGIDLVAMCVNDILAQGAQPQFFLDYLGLGHTDQDQVAAIMKGVVAGCQEAGVALIGGETAEMPDMYAHGHYDLAGFAVGIADRSALLDSSQVRAGDVLIGLPANGLHANGFSLVRDILFKQHHFSLDHVFPTVGHPLGEELLRPTKIYVSSVLPLLQQKLVASIAHITGGGLIENVARALPEKLSAQFEVGSWPVPPIMTVLADLGQLTPTDVRSTFNLGLGMVLVVHPEQVAPVLASLAAVDQVAYQVGQVVTGEKPVTFREATDG</sequence>
<evidence type="ECO:0000256" key="9">
    <source>
        <dbReference type="ARBA" id="ARBA00032931"/>
    </source>
</evidence>
<evidence type="ECO:0000313" key="15">
    <source>
        <dbReference type="EMBL" id="MFD1455890.1"/>
    </source>
</evidence>
<dbReference type="SUPFAM" id="SSF55326">
    <property type="entry name" value="PurM N-terminal domain-like"/>
    <property type="match status" value="1"/>
</dbReference>